<evidence type="ECO:0000259" key="9">
    <source>
        <dbReference type="Pfam" id="PF01545"/>
    </source>
</evidence>
<dbReference type="RefSeq" id="WP_106362543.1">
    <property type="nucleotide sequence ID" value="NZ_PVTJ01000001.1"/>
</dbReference>
<feature type="transmembrane region" description="Helical" evidence="8">
    <location>
        <begin position="54"/>
        <end position="72"/>
    </location>
</feature>
<dbReference type="OrthoDB" id="9809646at2"/>
<feature type="domain" description="Cation efflux protein transmembrane" evidence="9">
    <location>
        <begin position="22"/>
        <end position="212"/>
    </location>
</feature>
<feature type="domain" description="Cation efflux protein cytoplasmic" evidence="10">
    <location>
        <begin position="217"/>
        <end position="291"/>
    </location>
</feature>
<dbReference type="SUPFAM" id="SSF160240">
    <property type="entry name" value="Cation efflux protein cytoplasmic domain-like"/>
    <property type="match status" value="1"/>
</dbReference>
<dbReference type="Proteomes" id="UP000238176">
    <property type="component" value="Unassembled WGS sequence"/>
</dbReference>
<dbReference type="EMBL" id="PVTJ01000001">
    <property type="protein sequence ID" value="PRY62538.1"/>
    <property type="molecule type" value="Genomic_DNA"/>
</dbReference>
<feature type="transmembrane region" description="Helical" evidence="8">
    <location>
        <begin position="155"/>
        <end position="177"/>
    </location>
</feature>
<proteinExistence type="inferred from homology"/>
<dbReference type="Pfam" id="PF01545">
    <property type="entry name" value="Cation_efflux"/>
    <property type="match status" value="1"/>
</dbReference>
<dbReference type="Pfam" id="PF16916">
    <property type="entry name" value="ZT_dimer"/>
    <property type="match status" value="1"/>
</dbReference>
<evidence type="ECO:0000256" key="8">
    <source>
        <dbReference type="SAM" id="Phobius"/>
    </source>
</evidence>
<keyword evidence="3" id="KW-0813">Transport</keyword>
<dbReference type="GO" id="GO:0005385">
    <property type="term" value="F:zinc ion transmembrane transporter activity"/>
    <property type="evidence" value="ECO:0007669"/>
    <property type="project" value="TreeGrafter"/>
</dbReference>
<reference evidence="11 12" key="1">
    <citation type="submission" date="2018-03" db="EMBL/GenBank/DDBJ databases">
        <title>Genomic Encyclopedia of Type Strains, Phase III (KMG-III): the genomes of soil and plant-associated and newly described type strains.</title>
        <authorList>
            <person name="Whitman W."/>
        </authorList>
    </citation>
    <scope>NUCLEOTIDE SEQUENCE [LARGE SCALE GENOMIC DNA]</scope>
    <source>
        <strain evidence="11 12">CGMCC 4.7067</strain>
    </source>
</reference>
<feature type="transmembrane region" description="Helical" evidence="8">
    <location>
        <begin position="122"/>
        <end position="143"/>
    </location>
</feature>
<evidence type="ECO:0000256" key="6">
    <source>
        <dbReference type="ARBA" id="ARBA00023065"/>
    </source>
</evidence>
<evidence type="ECO:0000256" key="4">
    <source>
        <dbReference type="ARBA" id="ARBA00022692"/>
    </source>
</evidence>
<keyword evidence="4 8" id="KW-0812">Transmembrane</keyword>
<keyword evidence="5 8" id="KW-1133">Transmembrane helix</keyword>
<feature type="transmembrane region" description="Helical" evidence="8">
    <location>
        <begin position="93"/>
        <end position="116"/>
    </location>
</feature>
<protein>
    <submittedName>
        <fullName evidence="11">Cobalt-zinc-cadmium efflux system protein</fullName>
    </submittedName>
</protein>
<comment type="caution">
    <text evidence="11">The sequence shown here is derived from an EMBL/GenBank/DDBJ whole genome shotgun (WGS) entry which is preliminary data.</text>
</comment>
<evidence type="ECO:0000256" key="3">
    <source>
        <dbReference type="ARBA" id="ARBA00022448"/>
    </source>
</evidence>
<evidence type="ECO:0000313" key="11">
    <source>
        <dbReference type="EMBL" id="PRY62538.1"/>
    </source>
</evidence>
<evidence type="ECO:0000259" key="10">
    <source>
        <dbReference type="Pfam" id="PF16916"/>
    </source>
</evidence>
<sequence>MGHGHDHGAAAHAGGRHAWRLRAALALIGVFFVVELVFGLLSGSLSLLSDAGHMAADVTTLTAALVATRLAVRPDTTGRRSYGSYRAEMFASAFAVLVMLGVAVYIVAEAIGRIGASPEIQVGPMLVVGALGLAVNIAAMALLRAGAGESLNVKGAYLEVMADTAGSVGVIVAGVLVATTGQAVWDTGVALAIGVFVVARALPLGRQVLAILAQHAPPGIEPARVAGSLAGIDGVREVHDVHVWTLTSGMHVGTAHLVTEPGADGHAVLDRAQDLLRADWGIDHPTVQVEPAAHAGCDEPGRCPVPKEVTVPKEL</sequence>
<dbReference type="InterPro" id="IPR050681">
    <property type="entry name" value="CDF/SLC30A"/>
</dbReference>
<dbReference type="Gene3D" id="1.20.1510.10">
    <property type="entry name" value="Cation efflux protein transmembrane domain"/>
    <property type="match status" value="1"/>
</dbReference>
<dbReference type="InterPro" id="IPR027469">
    <property type="entry name" value="Cation_efflux_TMD_sf"/>
</dbReference>
<feature type="transmembrane region" description="Helical" evidence="8">
    <location>
        <begin position="183"/>
        <end position="202"/>
    </location>
</feature>
<gene>
    <name evidence="11" type="ORF">B0I28_101872</name>
</gene>
<comment type="similarity">
    <text evidence="2">Belongs to the cation diffusion facilitator (CDF) transporter (TC 2.A.4) family. SLC30A subfamily.</text>
</comment>
<evidence type="ECO:0000256" key="7">
    <source>
        <dbReference type="ARBA" id="ARBA00023136"/>
    </source>
</evidence>
<dbReference type="InterPro" id="IPR027470">
    <property type="entry name" value="Cation_efflux_CTD"/>
</dbReference>
<evidence type="ECO:0000256" key="1">
    <source>
        <dbReference type="ARBA" id="ARBA00004141"/>
    </source>
</evidence>
<keyword evidence="6" id="KW-0406">Ion transport</keyword>
<evidence type="ECO:0000256" key="2">
    <source>
        <dbReference type="ARBA" id="ARBA00008873"/>
    </source>
</evidence>
<dbReference type="SUPFAM" id="SSF161111">
    <property type="entry name" value="Cation efflux protein transmembrane domain-like"/>
    <property type="match status" value="1"/>
</dbReference>
<dbReference type="NCBIfam" id="TIGR01297">
    <property type="entry name" value="CDF"/>
    <property type="match status" value="1"/>
</dbReference>
<organism evidence="11 12">
    <name type="scientific">Glycomyces artemisiae</name>
    <dbReference type="NCBI Taxonomy" id="1076443"/>
    <lineage>
        <taxon>Bacteria</taxon>
        <taxon>Bacillati</taxon>
        <taxon>Actinomycetota</taxon>
        <taxon>Actinomycetes</taxon>
        <taxon>Glycomycetales</taxon>
        <taxon>Glycomycetaceae</taxon>
        <taxon>Glycomyces</taxon>
    </lineage>
</organism>
<dbReference type="InterPro" id="IPR002524">
    <property type="entry name" value="Cation_efflux"/>
</dbReference>
<accession>A0A2T0UXG6</accession>
<dbReference type="AlphaFoldDB" id="A0A2T0UXG6"/>
<evidence type="ECO:0000313" key="12">
    <source>
        <dbReference type="Proteomes" id="UP000238176"/>
    </source>
</evidence>
<name>A0A2T0UXG6_9ACTN</name>
<keyword evidence="7 8" id="KW-0472">Membrane</keyword>
<dbReference type="InterPro" id="IPR036837">
    <property type="entry name" value="Cation_efflux_CTD_sf"/>
</dbReference>
<dbReference type="GO" id="GO:0005886">
    <property type="term" value="C:plasma membrane"/>
    <property type="evidence" value="ECO:0007669"/>
    <property type="project" value="TreeGrafter"/>
</dbReference>
<dbReference type="PANTHER" id="PTHR11562:SF17">
    <property type="entry name" value="RE54080P-RELATED"/>
    <property type="match status" value="1"/>
</dbReference>
<dbReference type="InterPro" id="IPR058533">
    <property type="entry name" value="Cation_efflux_TM"/>
</dbReference>
<keyword evidence="12" id="KW-1185">Reference proteome</keyword>
<dbReference type="PANTHER" id="PTHR11562">
    <property type="entry name" value="CATION EFFLUX PROTEIN/ ZINC TRANSPORTER"/>
    <property type="match status" value="1"/>
</dbReference>
<comment type="subcellular location">
    <subcellularLocation>
        <location evidence="1">Membrane</location>
        <topology evidence="1">Multi-pass membrane protein</topology>
    </subcellularLocation>
</comment>
<evidence type="ECO:0000256" key="5">
    <source>
        <dbReference type="ARBA" id="ARBA00022989"/>
    </source>
</evidence>
<feature type="transmembrane region" description="Helical" evidence="8">
    <location>
        <begin position="24"/>
        <end position="48"/>
    </location>
</feature>